<dbReference type="InterPro" id="IPR001245">
    <property type="entry name" value="Ser-Thr/Tyr_kinase_cat_dom"/>
</dbReference>
<dbReference type="InterPro" id="IPR008271">
    <property type="entry name" value="Ser/Thr_kinase_AS"/>
</dbReference>
<dbReference type="InterPro" id="IPR000719">
    <property type="entry name" value="Prot_kinase_dom"/>
</dbReference>
<dbReference type="EMBL" id="KB445796">
    <property type="protein sequence ID" value="EMD37464.1"/>
    <property type="molecule type" value="Genomic_DNA"/>
</dbReference>
<dbReference type="GO" id="GO:0005524">
    <property type="term" value="F:ATP binding"/>
    <property type="evidence" value="ECO:0007669"/>
    <property type="project" value="InterPro"/>
</dbReference>
<gene>
    <name evidence="2" type="ORF">CERSUDRAFT_24722</name>
</gene>
<feature type="non-terminal residue" evidence="2">
    <location>
        <position position="1"/>
    </location>
</feature>
<dbReference type="STRING" id="914234.M2PM74"/>
<dbReference type="SMART" id="SM00220">
    <property type="entry name" value="S_TKc"/>
    <property type="match status" value="1"/>
</dbReference>
<keyword evidence="3" id="KW-1185">Reference proteome</keyword>
<dbReference type="OrthoDB" id="4062651at2759"/>
<dbReference type="HOGENOM" id="CLU_000288_7_18_1"/>
<feature type="domain" description="Protein kinase" evidence="1">
    <location>
        <begin position="1"/>
        <end position="153"/>
    </location>
</feature>
<dbReference type="Proteomes" id="UP000016930">
    <property type="component" value="Unassembled WGS sequence"/>
</dbReference>
<proteinExistence type="predicted"/>
<dbReference type="Pfam" id="PF07714">
    <property type="entry name" value="PK_Tyr_Ser-Thr"/>
    <property type="match status" value="1"/>
</dbReference>
<dbReference type="PANTHER" id="PTHR44329">
    <property type="entry name" value="SERINE/THREONINE-PROTEIN KINASE TNNI3K-RELATED"/>
    <property type="match status" value="1"/>
</dbReference>
<evidence type="ECO:0000313" key="2">
    <source>
        <dbReference type="EMBL" id="EMD37464.1"/>
    </source>
</evidence>
<dbReference type="PROSITE" id="PS00108">
    <property type="entry name" value="PROTEIN_KINASE_ST"/>
    <property type="match status" value="1"/>
</dbReference>
<accession>M2PM74</accession>
<dbReference type="InterPro" id="IPR011009">
    <property type="entry name" value="Kinase-like_dom_sf"/>
</dbReference>
<dbReference type="PROSITE" id="PS50011">
    <property type="entry name" value="PROTEIN_KINASE_DOM"/>
    <property type="match status" value="1"/>
</dbReference>
<evidence type="ECO:0000259" key="1">
    <source>
        <dbReference type="PROSITE" id="PS50011"/>
    </source>
</evidence>
<dbReference type="Gene3D" id="1.10.510.10">
    <property type="entry name" value="Transferase(Phosphotransferase) domain 1"/>
    <property type="match status" value="1"/>
</dbReference>
<name>M2PM74_CERS8</name>
<dbReference type="InterPro" id="IPR051681">
    <property type="entry name" value="Ser/Thr_Kinases-Pseudokinases"/>
</dbReference>
<sequence>LQYIYKELFILKYTRHPNIVPFRGINIQPSKLYIVCGFMDQGNLNQYLGKYPSANKLQLLREVASEMKYLHESGVVHGDLKGANVLVDDKGVARIADFGLGTFKYDGQVETDTEMKWSIRWMAPELFDPKKFAAKETRTTHSDVYAFAMTVVE</sequence>
<dbReference type="AlphaFoldDB" id="M2PM74"/>
<feature type="non-terminal residue" evidence="2">
    <location>
        <position position="153"/>
    </location>
</feature>
<dbReference type="SUPFAM" id="SSF56112">
    <property type="entry name" value="Protein kinase-like (PK-like)"/>
    <property type="match status" value="1"/>
</dbReference>
<reference evidence="2 3" key="1">
    <citation type="journal article" date="2012" name="Proc. Natl. Acad. Sci. U.S.A.">
        <title>Comparative genomics of Ceriporiopsis subvermispora and Phanerochaete chrysosporium provide insight into selective ligninolysis.</title>
        <authorList>
            <person name="Fernandez-Fueyo E."/>
            <person name="Ruiz-Duenas F.J."/>
            <person name="Ferreira P."/>
            <person name="Floudas D."/>
            <person name="Hibbett D.S."/>
            <person name="Canessa P."/>
            <person name="Larrondo L.F."/>
            <person name="James T.Y."/>
            <person name="Seelenfreund D."/>
            <person name="Lobos S."/>
            <person name="Polanco R."/>
            <person name="Tello M."/>
            <person name="Honda Y."/>
            <person name="Watanabe T."/>
            <person name="Watanabe T."/>
            <person name="Ryu J.S."/>
            <person name="Kubicek C.P."/>
            <person name="Schmoll M."/>
            <person name="Gaskell J."/>
            <person name="Hammel K.E."/>
            <person name="St John F.J."/>
            <person name="Vanden Wymelenberg A."/>
            <person name="Sabat G."/>
            <person name="Splinter BonDurant S."/>
            <person name="Syed K."/>
            <person name="Yadav J.S."/>
            <person name="Doddapaneni H."/>
            <person name="Subramanian V."/>
            <person name="Lavin J.L."/>
            <person name="Oguiza J.A."/>
            <person name="Perez G."/>
            <person name="Pisabarro A.G."/>
            <person name="Ramirez L."/>
            <person name="Santoyo F."/>
            <person name="Master E."/>
            <person name="Coutinho P.M."/>
            <person name="Henrissat B."/>
            <person name="Lombard V."/>
            <person name="Magnuson J.K."/>
            <person name="Kuees U."/>
            <person name="Hori C."/>
            <person name="Igarashi K."/>
            <person name="Samejima M."/>
            <person name="Held B.W."/>
            <person name="Barry K.W."/>
            <person name="LaButti K.M."/>
            <person name="Lapidus A."/>
            <person name="Lindquist E.A."/>
            <person name="Lucas S.M."/>
            <person name="Riley R."/>
            <person name="Salamov A.A."/>
            <person name="Hoffmeister D."/>
            <person name="Schwenk D."/>
            <person name="Hadar Y."/>
            <person name="Yarden O."/>
            <person name="de Vries R.P."/>
            <person name="Wiebenga A."/>
            <person name="Stenlid J."/>
            <person name="Eastwood D."/>
            <person name="Grigoriev I.V."/>
            <person name="Berka R.M."/>
            <person name="Blanchette R.A."/>
            <person name="Kersten P."/>
            <person name="Martinez A.T."/>
            <person name="Vicuna R."/>
            <person name="Cullen D."/>
        </authorList>
    </citation>
    <scope>NUCLEOTIDE SEQUENCE [LARGE SCALE GENOMIC DNA]</scope>
    <source>
        <strain evidence="2 3">B</strain>
    </source>
</reference>
<protein>
    <recommendedName>
        <fullName evidence="1">Protein kinase domain-containing protein</fullName>
    </recommendedName>
</protein>
<dbReference type="GO" id="GO:0004674">
    <property type="term" value="F:protein serine/threonine kinase activity"/>
    <property type="evidence" value="ECO:0007669"/>
    <property type="project" value="TreeGrafter"/>
</dbReference>
<evidence type="ECO:0000313" key="3">
    <source>
        <dbReference type="Proteomes" id="UP000016930"/>
    </source>
</evidence>
<organism evidence="2 3">
    <name type="scientific">Ceriporiopsis subvermispora (strain B)</name>
    <name type="common">White-rot fungus</name>
    <name type="synonym">Gelatoporia subvermispora</name>
    <dbReference type="NCBI Taxonomy" id="914234"/>
    <lineage>
        <taxon>Eukaryota</taxon>
        <taxon>Fungi</taxon>
        <taxon>Dikarya</taxon>
        <taxon>Basidiomycota</taxon>
        <taxon>Agaricomycotina</taxon>
        <taxon>Agaricomycetes</taxon>
        <taxon>Polyporales</taxon>
        <taxon>Gelatoporiaceae</taxon>
        <taxon>Gelatoporia</taxon>
    </lineage>
</organism>